<reference evidence="3 4" key="1">
    <citation type="journal article" date="2016" name="Int. J. Syst. Evol. Microbiol.">
        <title>Pontibacter aydingkolensis sp. nov., isolated from soil of a salt lake.</title>
        <authorList>
            <person name="Osman G."/>
            <person name="Zhang T."/>
            <person name="Lou K."/>
            <person name="Gao Y."/>
            <person name="Chang W."/>
            <person name="Lin Q."/>
            <person name="Yang H.M."/>
            <person name="Huo X.D."/>
            <person name="Wang N."/>
        </authorList>
    </citation>
    <scope>NUCLEOTIDE SEQUENCE [LARGE SCALE GENOMIC DNA]</scope>
    <source>
        <strain evidence="3 4">KACC 19255</strain>
    </source>
</reference>
<dbReference type="EMBL" id="JAHYXK010000019">
    <property type="protein sequence ID" value="MBW7468790.1"/>
    <property type="molecule type" value="Genomic_DNA"/>
</dbReference>
<accession>A0ABS7CYA1</accession>
<name>A0ABS7CYA1_9BACT</name>
<proteinExistence type="predicted"/>
<evidence type="ECO:0000313" key="4">
    <source>
        <dbReference type="Proteomes" id="UP000813018"/>
    </source>
</evidence>
<dbReference type="RefSeq" id="WP_219878660.1">
    <property type="nucleotide sequence ID" value="NZ_JAHYXK010000019.1"/>
</dbReference>
<feature type="region of interest" description="Disordered" evidence="1">
    <location>
        <begin position="36"/>
        <end position="55"/>
    </location>
</feature>
<protein>
    <recommendedName>
        <fullName evidence="5">SbsA Ig-like domain-containing protein</fullName>
    </recommendedName>
</protein>
<feature type="signal peptide" evidence="2">
    <location>
        <begin position="1"/>
        <end position="23"/>
    </location>
</feature>
<sequence>MKIRSLVSLTLVLAIGIFSSCTKDIDEVNPNLGNSASADAKKNNIGPASGGPTQSTLTLTFNPSPVYINEMAAVNVSISGIPDEGEMQILKAVDELGNHTTAALATDWVAVVKQTVPASGQISYNFTSTRAGMYGFKAKYEP</sequence>
<evidence type="ECO:0008006" key="5">
    <source>
        <dbReference type="Google" id="ProtNLM"/>
    </source>
</evidence>
<evidence type="ECO:0000256" key="1">
    <source>
        <dbReference type="SAM" id="MobiDB-lite"/>
    </source>
</evidence>
<keyword evidence="4" id="KW-1185">Reference proteome</keyword>
<comment type="caution">
    <text evidence="3">The sequence shown here is derived from an EMBL/GenBank/DDBJ whole genome shotgun (WGS) entry which is preliminary data.</text>
</comment>
<evidence type="ECO:0000313" key="3">
    <source>
        <dbReference type="EMBL" id="MBW7468790.1"/>
    </source>
</evidence>
<dbReference type="PROSITE" id="PS51257">
    <property type="entry name" value="PROKAR_LIPOPROTEIN"/>
    <property type="match status" value="1"/>
</dbReference>
<evidence type="ECO:0000256" key="2">
    <source>
        <dbReference type="SAM" id="SignalP"/>
    </source>
</evidence>
<feature type="chain" id="PRO_5046582972" description="SbsA Ig-like domain-containing protein" evidence="2">
    <location>
        <begin position="24"/>
        <end position="142"/>
    </location>
</feature>
<gene>
    <name evidence="3" type="ORF">K0O23_17075</name>
</gene>
<dbReference type="Proteomes" id="UP000813018">
    <property type="component" value="Unassembled WGS sequence"/>
</dbReference>
<organism evidence="3 4">
    <name type="scientific">Pontibacter aydingkolensis</name>
    <dbReference type="NCBI Taxonomy" id="1911536"/>
    <lineage>
        <taxon>Bacteria</taxon>
        <taxon>Pseudomonadati</taxon>
        <taxon>Bacteroidota</taxon>
        <taxon>Cytophagia</taxon>
        <taxon>Cytophagales</taxon>
        <taxon>Hymenobacteraceae</taxon>
        <taxon>Pontibacter</taxon>
    </lineage>
</organism>
<keyword evidence="2" id="KW-0732">Signal</keyword>